<dbReference type="Proteomes" id="UP000504636">
    <property type="component" value="Unplaced"/>
</dbReference>
<feature type="domain" description="AAR2 N-terminal" evidence="4">
    <location>
        <begin position="7"/>
        <end position="151"/>
    </location>
</feature>
<dbReference type="PANTHER" id="PTHR12689">
    <property type="entry name" value="A1 CISTRON SPLICING FACTOR AAR2-RELATED"/>
    <property type="match status" value="1"/>
</dbReference>
<organism evidence="5">
    <name type="scientific">Mytilinidion resinicola</name>
    <dbReference type="NCBI Taxonomy" id="574789"/>
    <lineage>
        <taxon>Eukaryota</taxon>
        <taxon>Fungi</taxon>
        <taxon>Dikarya</taxon>
        <taxon>Ascomycota</taxon>
        <taxon>Pezizomycotina</taxon>
        <taxon>Dothideomycetes</taxon>
        <taxon>Pleosporomycetidae</taxon>
        <taxon>Mytilinidiales</taxon>
        <taxon>Mytilinidiaceae</taxon>
        <taxon>Mytilinidion</taxon>
    </lineage>
</organism>
<evidence type="ECO:0000259" key="4">
    <source>
        <dbReference type="Pfam" id="PF20981"/>
    </source>
</evidence>
<reference evidence="5 7" key="1">
    <citation type="journal article" date="2020" name="Stud. Mycol.">
        <title>101 Dothideomycetes genomes: a test case for predicting lifestyles and emergence of pathogens.</title>
        <authorList>
            <person name="Haridas S."/>
            <person name="Albert R."/>
            <person name="Binder M."/>
            <person name="Bloem J."/>
            <person name="Labutti K."/>
            <person name="Salamov A."/>
            <person name="Andreopoulos B."/>
            <person name="Baker S."/>
            <person name="Barry K."/>
            <person name="Bills G."/>
            <person name="Bluhm B."/>
            <person name="Cannon C."/>
            <person name="Castanera R."/>
            <person name="Culley D."/>
            <person name="Daum C."/>
            <person name="Ezra D."/>
            <person name="Gonzalez J."/>
            <person name="Henrissat B."/>
            <person name="Kuo A."/>
            <person name="Liang C."/>
            <person name="Lipzen A."/>
            <person name="Lutzoni F."/>
            <person name="Magnuson J."/>
            <person name="Mondo S."/>
            <person name="Nolan M."/>
            <person name="Ohm R."/>
            <person name="Pangilinan J."/>
            <person name="Park H.-J."/>
            <person name="Ramirez L."/>
            <person name="Alfaro M."/>
            <person name="Sun H."/>
            <person name="Tritt A."/>
            <person name="Yoshinaga Y."/>
            <person name="Zwiers L.-H."/>
            <person name="Turgeon B."/>
            <person name="Goodwin S."/>
            <person name="Spatafora J."/>
            <person name="Crous P."/>
            <person name="Grigoriev I."/>
        </authorList>
    </citation>
    <scope>NUCLEOTIDE SEQUENCE</scope>
    <source>
        <strain evidence="5 7">CBS 304.34</strain>
    </source>
</reference>
<name>A0A6A6Z0L5_9PEZI</name>
<protein>
    <submittedName>
        <fullName evidence="5 7">AAR2 domain-containing protein</fullName>
    </submittedName>
</protein>
<dbReference type="PANTHER" id="PTHR12689:SF4">
    <property type="entry name" value="PROTEIN AAR2 HOMOLOG"/>
    <property type="match status" value="1"/>
</dbReference>
<evidence type="ECO:0000259" key="3">
    <source>
        <dbReference type="Pfam" id="PF05282"/>
    </source>
</evidence>
<dbReference type="InterPro" id="IPR038516">
    <property type="entry name" value="AAR2_N_sf"/>
</dbReference>
<proteinExistence type="inferred from homology"/>
<dbReference type="GeneID" id="54465082"/>
<evidence type="ECO:0000256" key="1">
    <source>
        <dbReference type="ARBA" id="ARBA00006281"/>
    </source>
</evidence>
<dbReference type="Pfam" id="PF05282">
    <property type="entry name" value="AAR2"/>
    <property type="match status" value="1"/>
</dbReference>
<dbReference type="InterPro" id="IPR033648">
    <property type="entry name" value="AAR2_C"/>
</dbReference>
<evidence type="ECO:0000313" key="6">
    <source>
        <dbReference type="Proteomes" id="UP000504636"/>
    </source>
</evidence>
<feature type="region of interest" description="Disordered" evidence="2">
    <location>
        <begin position="111"/>
        <end position="135"/>
    </location>
</feature>
<evidence type="ECO:0000313" key="5">
    <source>
        <dbReference type="EMBL" id="KAF2813767.1"/>
    </source>
</evidence>
<dbReference type="CDD" id="cd13777">
    <property type="entry name" value="Aar2_N"/>
    <property type="match status" value="1"/>
</dbReference>
<dbReference type="Gene3D" id="1.25.40.550">
    <property type="entry name" value="Aar2, C-terminal domain-like"/>
    <property type="match status" value="1"/>
</dbReference>
<feature type="compositionally biased region" description="Acidic residues" evidence="2">
    <location>
        <begin position="408"/>
        <end position="432"/>
    </location>
</feature>
<dbReference type="InterPro" id="IPR038514">
    <property type="entry name" value="AAR2_C_sf"/>
</dbReference>
<dbReference type="OrthoDB" id="201752at2759"/>
<dbReference type="RefSeq" id="XP_033580731.1">
    <property type="nucleotide sequence ID" value="XM_033724189.1"/>
</dbReference>
<sequence length="432" mass="49225">MDSASHTACVLFLDLPPSALGGIDLLSFTTTPRFKGIKNLTPGWHFAFTSSSESLSVRHGAWFFVDENKEPPQIFIKKWDPATEDFVAEQSETEVMRWRANLGSIWRDGLTPYRQSSGSEDSTEQNETQREGDWKDLTSRITPALLSRITGPTPDHWSLTSASSAAQDVDDIPGLAELESKFQPEKELHLLPIDLKKTWREGATGRERTTAAQDRSWALENLITERCSGNTPEEREREIIGELQFAFLTFLTLNNNSCLEQWKRLLELLFTSRQAIKDRPTLFKDLPQVLRIQLSHCQYAESGLFDMTDEGGRFLKGLLRKFRKGLEELDWAGKDEIFEELVELEEFLKDAFGWELDDSFVKRGMLELEDGEKVEMEVNGFDEDDESGEYAPVVVDLTPAQIKALQGDESEEDMQDVESEDDTNLEDMDARY</sequence>
<keyword evidence="6" id="KW-1185">Reference proteome</keyword>
<accession>A0A6A6Z0L5</accession>
<feature type="region of interest" description="Disordered" evidence="2">
    <location>
        <begin position="405"/>
        <end position="432"/>
    </location>
</feature>
<dbReference type="EMBL" id="MU003695">
    <property type="protein sequence ID" value="KAF2813767.1"/>
    <property type="molecule type" value="Genomic_DNA"/>
</dbReference>
<dbReference type="InterPro" id="IPR033647">
    <property type="entry name" value="Aar2_N"/>
</dbReference>
<dbReference type="GO" id="GO:0000244">
    <property type="term" value="P:spliceosomal tri-snRNP complex assembly"/>
    <property type="evidence" value="ECO:0007669"/>
    <property type="project" value="TreeGrafter"/>
</dbReference>
<dbReference type="CDD" id="cd13778">
    <property type="entry name" value="Aar2_C"/>
    <property type="match status" value="1"/>
</dbReference>
<dbReference type="Pfam" id="PF20981">
    <property type="entry name" value="AAR2_1st"/>
    <property type="match status" value="1"/>
</dbReference>
<reference evidence="7" key="3">
    <citation type="submission" date="2025-04" db="UniProtKB">
        <authorList>
            <consortium name="RefSeq"/>
        </authorList>
    </citation>
    <scope>IDENTIFICATION</scope>
    <source>
        <strain evidence="7">CBS 304.34</strain>
    </source>
</reference>
<dbReference type="AlphaFoldDB" id="A0A6A6Z0L5"/>
<gene>
    <name evidence="5 7" type="ORF">BDZ99DRAFT_506671</name>
</gene>
<feature type="domain" description="AAR2 C-terminal" evidence="3">
    <location>
        <begin position="191"/>
        <end position="357"/>
    </location>
</feature>
<reference evidence="7" key="2">
    <citation type="submission" date="2020-04" db="EMBL/GenBank/DDBJ databases">
        <authorList>
            <consortium name="NCBI Genome Project"/>
        </authorList>
    </citation>
    <scope>NUCLEOTIDE SEQUENCE</scope>
    <source>
        <strain evidence="7">CBS 304.34</strain>
    </source>
</reference>
<dbReference type="Gene3D" id="2.60.34.20">
    <property type="match status" value="1"/>
</dbReference>
<evidence type="ECO:0000313" key="7">
    <source>
        <dbReference type="RefSeq" id="XP_033580731.1"/>
    </source>
</evidence>
<evidence type="ECO:0000256" key="2">
    <source>
        <dbReference type="SAM" id="MobiDB-lite"/>
    </source>
</evidence>
<dbReference type="InterPro" id="IPR007946">
    <property type="entry name" value="AAR2"/>
</dbReference>
<comment type="similarity">
    <text evidence="1">Belongs to the AAR2 family.</text>
</comment>